<sequence length="250" mass="27155">MIAGIAGPGVLDRLRNASLLQELEARNQIPDRLDLTGQRVLFIEGSSIICGEICRDVVSIGTDIDAYWVGMGGYIPDTFTDNPLRDVLDGPQYVRPVRLGASGDGDPTTQRFTEPYGTGQEGAGHAPPYDTVIIHDDSGRLNFIAPDLLGGQLPDAVNAQFAVLIFTDWPDPFTGPPLQPTYRSVVGHMAQRPLLPIPFVGAGSITHPSLADTYAAWMRAIFPYAVPPETRDPFTCSYRCAPDQLKTPFD</sequence>
<gene>
    <name evidence="1" type="ORF">KUL25_06480</name>
    <name evidence="2" type="ORF">KUL25_06485</name>
</gene>
<dbReference type="AlphaFoldDB" id="A0A975YH51"/>
<proteinExistence type="predicted"/>
<protein>
    <submittedName>
        <fullName evidence="2">Uncharacterized protein</fullName>
    </submittedName>
</protein>
<dbReference type="RefSeq" id="WP_257892202.1">
    <property type="nucleotide sequence ID" value="NZ_JAIMBW010000001.1"/>
</dbReference>
<dbReference type="EMBL" id="JAIMBW010000001">
    <property type="protein sequence ID" value="MBY4892405.1"/>
    <property type="molecule type" value="Genomic_DNA"/>
</dbReference>
<organism evidence="2">
    <name type="scientific">Gymnodinialimonas phycosphaerae</name>
    <dbReference type="NCBI Taxonomy" id="2841589"/>
    <lineage>
        <taxon>Bacteria</taxon>
        <taxon>Pseudomonadati</taxon>
        <taxon>Pseudomonadota</taxon>
        <taxon>Alphaproteobacteria</taxon>
        <taxon>Rhodobacterales</taxon>
        <taxon>Paracoccaceae</taxon>
        <taxon>Gymnodinialimonas</taxon>
    </lineage>
</organism>
<reference evidence="2 3" key="1">
    <citation type="submission" date="2021-07" db="EMBL/GenBank/DDBJ databases">
        <title>Karlodiniumbacter phycospheric gen. nov., sp. nov., a phycosphere bacterium isolated from karlodinium veneficum.</title>
        <authorList>
            <person name="Peng Y."/>
            <person name="Jiang L."/>
            <person name="Lee J."/>
        </authorList>
    </citation>
    <scope>NUCLEOTIDE SEQUENCE</scope>
    <source>
        <strain evidence="2 3">N5</strain>
    </source>
</reference>
<evidence type="ECO:0000313" key="3">
    <source>
        <dbReference type="Proteomes" id="UP000693972"/>
    </source>
</evidence>
<dbReference type="EMBL" id="CP078073">
    <property type="protein sequence ID" value="QXL89154.1"/>
    <property type="molecule type" value="Genomic_DNA"/>
</dbReference>
<evidence type="ECO:0000313" key="1">
    <source>
        <dbReference type="EMBL" id="MBY4892405.1"/>
    </source>
</evidence>
<accession>A0A975YH51</accession>
<dbReference type="Proteomes" id="UP000693972">
    <property type="component" value="Unassembled WGS sequence"/>
</dbReference>
<evidence type="ECO:0000313" key="2">
    <source>
        <dbReference type="EMBL" id="QXL89154.1"/>
    </source>
</evidence>
<keyword evidence="3" id="KW-1185">Reference proteome</keyword>
<name>A0A975YH51_9RHOB</name>